<reference evidence="8" key="1">
    <citation type="submission" date="2020-10" db="EMBL/GenBank/DDBJ databases">
        <authorList>
            <person name="Gilroy R."/>
        </authorList>
    </citation>
    <scope>NUCLEOTIDE SEQUENCE</scope>
    <source>
        <strain evidence="8">11159</strain>
    </source>
</reference>
<protein>
    <recommendedName>
        <fullName evidence="4">Probable cell division protein WhiA</fullName>
    </recommendedName>
</protein>
<dbReference type="SUPFAM" id="SSF55608">
    <property type="entry name" value="Homing endonucleases"/>
    <property type="match status" value="1"/>
</dbReference>
<dbReference type="Proteomes" id="UP000823613">
    <property type="component" value="Unassembled WGS sequence"/>
</dbReference>
<name>A0A9D9DKR2_9BACL</name>
<comment type="caution">
    <text evidence="8">The sequence shown here is derived from an EMBL/GenBank/DDBJ whole genome shotgun (WGS) entry which is preliminary data.</text>
</comment>
<keyword evidence="1 4" id="KW-0132">Cell division</keyword>
<dbReference type="EMBL" id="JADIMY010000127">
    <property type="protein sequence ID" value="MBO8428236.1"/>
    <property type="molecule type" value="Genomic_DNA"/>
</dbReference>
<feature type="domain" description="WhiA LAGLIDADG-like" evidence="7">
    <location>
        <begin position="126"/>
        <end position="221"/>
    </location>
</feature>
<keyword evidence="3 4" id="KW-0131">Cell cycle</keyword>
<evidence type="ECO:0000313" key="8">
    <source>
        <dbReference type="EMBL" id="MBO8428236.1"/>
    </source>
</evidence>
<evidence type="ECO:0000259" key="7">
    <source>
        <dbReference type="Pfam" id="PF14527"/>
    </source>
</evidence>
<evidence type="ECO:0000259" key="5">
    <source>
        <dbReference type="Pfam" id="PF02650"/>
    </source>
</evidence>
<keyword evidence="2 4" id="KW-0238">DNA-binding</keyword>
<reference evidence="8" key="2">
    <citation type="journal article" date="2021" name="PeerJ">
        <title>Extensive microbial diversity within the chicken gut microbiome revealed by metagenomics and culture.</title>
        <authorList>
            <person name="Gilroy R."/>
            <person name="Ravi A."/>
            <person name="Getino M."/>
            <person name="Pursley I."/>
            <person name="Horton D.L."/>
            <person name="Alikhan N.F."/>
            <person name="Baker D."/>
            <person name="Gharbi K."/>
            <person name="Hall N."/>
            <person name="Watson M."/>
            <person name="Adriaenssens E.M."/>
            <person name="Foster-Nyarko E."/>
            <person name="Jarju S."/>
            <person name="Secka A."/>
            <person name="Antonio M."/>
            <person name="Oren A."/>
            <person name="Chaudhuri R.R."/>
            <person name="La Ragione R."/>
            <person name="Hildebrand F."/>
            <person name="Pallen M.J."/>
        </authorList>
    </citation>
    <scope>NUCLEOTIDE SEQUENCE</scope>
    <source>
        <strain evidence="8">11159</strain>
    </source>
</reference>
<evidence type="ECO:0000256" key="4">
    <source>
        <dbReference type="HAMAP-Rule" id="MF_01420"/>
    </source>
</evidence>
<dbReference type="GO" id="GO:0051301">
    <property type="term" value="P:cell division"/>
    <property type="evidence" value="ECO:0007669"/>
    <property type="project" value="UniProtKB-UniRule"/>
</dbReference>
<dbReference type="Pfam" id="PF10298">
    <property type="entry name" value="WhiA_N"/>
    <property type="match status" value="1"/>
</dbReference>
<dbReference type="AlphaFoldDB" id="A0A9D9DKR2"/>
<proteinExistence type="inferred from homology"/>
<dbReference type="Pfam" id="PF02650">
    <property type="entry name" value="HTH_WhiA"/>
    <property type="match status" value="1"/>
</dbReference>
<comment type="function">
    <text evidence="4">Involved in cell division and chromosome segregation.</text>
</comment>
<feature type="domain" description="Sporulation regulator WhiA C-terminal" evidence="5">
    <location>
        <begin position="225"/>
        <end position="312"/>
    </location>
</feature>
<organism evidence="8 9">
    <name type="scientific">Candidatus Onthovivens merdipullorum</name>
    <dbReference type="NCBI Taxonomy" id="2840889"/>
    <lineage>
        <taxon>Bacteria</taxon>
        <taxon>Bacillati</taxon>
        <taxon>Bacillota</taxon>
        <taxon>Bacilli</taxon>
        <taxon>Bacillales</taxon>
        <taxon>Candidatus Onthovivens</taxon>
    </lineage>
</organism>
<evidence type="ECO:0000313" key="9">
    <source>
        <dbReference type="Proteomes" id="UP000823613"/>
    </source>
</evidence>
<dbReference type="GO" id="GO:0043937">
    <property type="term" value="P:regulation of sporulation"/>
    <property type="evidence" value="ECO:0007669"/>
    <property type="project" value="InterPro"/>
</dbReference>
<comment type="similarity">
    <text evidence="4">Belongs to the WhiA family.</text>
</comment>
<dbReference type="Pfam" id="PF14527">
    <property type="entry name" value="LAGLIDADG_WhiA"/>
    <property type="match status" value="1"/>
</dbReference>
<gene>
    <name evidence="4 8" type="primary">whiA</name>
    <name evidence="8" type="ORF">IAC58_06815</name>
</gene>
<dbReference type="InterPro" id="IPR039518">
    <property type="entry name" value="WhiA_LAGLIDADG_dom"/>
</dbReference>
<dbReference type="PANTHER" id="PTHR37307:SF1">
    <property type="entry name" value="CELL DIVISION PROTEIN WHIA-RELATED"/>
    <property type="match status" value="1"/>
</dbReference>
<dbReference type="InterPro" id="IPR003802">
    <property type="entry name" value="Sporulation_regulator_WhiA"/>
</dbReference>
<dbReference type="InterPro" id="IPR018478">
    <property type="entry name" value="Sporu_reg_WhiA_N_dom"/>
</dbReference>
<evidence type="ECO:0000259" key="6">
    <source>
        <dbReference type="Pfam" id="PF10298"/>
    </source>
</evidence>
<evidence type="ECO:0000256" key="2">
    <source>
        <dbReference type="ARBA" id="ARBA00023125"/>
    </source>
</evidence>
<feature type="domain" description="Sporulation transcription regulator WhiA N-terminal" evidence="6">
    <location>
        <begin position="30"/>
        <end position="104"/>
    </location>
</feature>
<dbReference type="HAMAP" id="MF_01420">
    <property type="entry name" value="HTH_type_WhiA"/>
    <property type="match status" value="1"/>
</dbReference>
<dbReference type="InterPro" id="IPR027434">
    <property type="entry name" value="Homing_endonucl"/>
</dbReference>
<dbReference type="GO" id="GO:0003677">
    <property type="term" value="F:DNA binding"/>
    <property type="evidence" value="ECO:0007669"/>
    <property type="project" value="UniProtKB-UniRule"/>
</dbReference>
<dbReference type="InterPro" id="IPR023054">
    <property type="entry name" value="Sporulation_regulator_WhiA_C"/>
</dbReference>
<dbReference type="NCBIfam" id="TIGR00647">
    <property type="entry name" value="DNA_bind_WhiA"/>
    <property type="match status" value="1"/>
</dbReference>
<dbReference type="PANTHER" id="PTHR37307">
    <property type="entry name" value="CELL DIVISION PROTEIN WHIA-RELATED"/>
    <property type="match status" value="1"/>
</dbReference>
<accession>A0A9D9DKR2</accession>
<dbReference type="Gene3D" id="3.10.28.10">
    <property type="entry name" value="Homing endonucleases"/>
    <property type="match status" value="1"/>
</dbReference>
<evidence type="ECO:0000256" key="3">
    <source>
        <dbReference type="ARBA" id="ARBA00023306"/>
    </source>
</evidence>
<sequence>MNLNSFTKEIKEDICNAYSDLSIEALIPLLSAFIRTLGTLSFRNKNEFLTLEIENSKVIKFIYRAIKEVLPDIEIHFSFRKGMKLNKSTKYIIEITNPNELLKLLYINYLDNKINTSLTNKERKIKTYLSGLFLASGSCNNPKSSNYHLELSLKDNDFALAILKVIKKIKGKNFEFKEIKRRNNYILYLKRSDQISEFLSFIEANESCLKFERMRLERDFNNVTNRLVNCDVYNYNKTISNSKKQLSYIEFIENKIGLESLSNEKIKLLCLLRKEYPEYNYNELALEMSKKLSVNISKSNINHLFRKIKELALKLNYEEN</sequence>
<evidence type="ECO:0000256" key="1">
    <source>
        <dbReference type="ARBA" id="ARBA00022618"/>
    </source>
</evidence>